<dbReference type="InterPro" id="IPR010664">
    <property type="entry name" value="LipoPS_assembly_LptC-rel"/>
</dbReference>
<keyword evidence="1" id="KW-0812">Transmembrane</keyword>
<protein>
    <submittedName>
        <fullName evidence="2">Lipopolysaccharide export system protein LptC</fullName>
    </submittedName>
</protein>
<dbReference type="InterPro" id="IPR026265">
    <property type="entry name" value="LptC"/>
</dbReference>
<accession>A0A841LXX0</accession>
<dbReference type="GO" id="GO:0005886">
    <property type="term" value="C:plasma membrane"/>
    <property type="evidence" value="ECO:0007669"/>
    <property type="project" value="InterPro"/>
</dbReference>
<evidence type="ECO:0000313" key="2">
    <source>
        <dbReference type="EMBL" id="MBB6261700.1"/>
    </source>
</evidence>
<evidence type="ECO:0000256" key="1">
    <source>
        <dbReference type="SAM" id="Phobius"/>
    </source>
</evidence>
<dbReference type="NCBIfam" id="TIGR04409">
    <property type="entry name" value="LptC_YrbK"/>
    <property type="match status" value="1"/>
</dbReference>
<dbReference type="Proteomes" id="UP000555393">
    <property type="component" value="Unassembled WGS sequence"/>
</dbReference>
<comment type="caution">
    <text evidence="2">The sequence shown here is derived from an EMBL/GenBank/DDBJ whole genome shotgun (WGS) entry which is preliminary data.</text>
</comment>
<keyword evidence="1" id="KW-1133">Transmembrane helix</keyword>
<evidence type="ECO:0000313" key="3">
    <source>
        <dbReference type="Proteomes" id="UP000555393"/>
    </source>
</evidence>
<feature type="transmembrane region" description="Helical" evidence="1">
    <location>
        <begin position="56"/>
        <end position="76"/>
    </location>
</feature>
<proteinExistence type="predicted"/>
<keyword evidence="1" id="KW-0472">Membrane</keyword>
<gene>
    <name evidence="2" type="ORF">FHS77_002265</name>
</gene>
<organism evidence="2 3">
    <name type="scientific">Paenochrobactrum gallinarii</name>
    <dbReference type="NCBI Taxonomy" id="643673"/>
    <lineage>
        <taxon>Bacteria</taxon>
        <taxon>Pseudomonadati</taxon>
        <taxon>Pseudomonadota</taxon>
        <taxon>Alphaproteobacteria</taxon>
        <taxon>Hyphomicrobiales</taxon>
        <taxon>Brucellaceae</taxon>
        <taxon>Paenochrobactrum</taxon>
    </lineage>
</organism>
<dbReference type="Gene3D" id="2.60.450.10">
    <property type="entry name" value="Lipopolysaccharide (LPS) transport protein A like domain"/>
    <property type="match status" value="1"/>
</dbReference>
<keyword evidence="3" id="KW-1185">Reference proteome</keyword>
<dbReference type="EMBL" id="JACIIU010000011">
    <property type="protein sequence ID" value="MBB6261700.1"/>
    <property type="molecule type" value="Genomic_DNA"/>
</dbReference>
<dbReference type="AlphaFoldDB" id="A0A841LXX0"/>
<dbReference type="GO" id="GO:0015221">
    <property type="term" value="F:lipopolysaccharide transmembrane transporter activity"/>
    <property type="evidence" value="ECO:0007669"/>
    <property type="project" value="InterPro"/>
</dbReference>
<sequence>MLDSLLSVNEHSNALYANHATDVNTRSGMNFGASEKAVSVFQAAQRHSTRVKILKIGLPVAAIVVGAVFSWFTFLATPASTVKVNLGDGLEDGKLVMSNPNLNGFTKENRPYNLTATKAVQDVKNEGIITLEGISAKLPVGAENLATINAQNGIYDNVNGRMKLVGEFVVTTTDGLIAKMSSADVNIATGQIMTDNPVDIQSGSTHIQANKMQVQSSGDVVVFEDEVHLTIEAPEGDK</sequence>
<reference evidence="2 3" key="1">
    <citation type="submission" date="2020-08" db="EMBL/GenBank/DDBJ databases">
        <title>Genomic Encyclopedia of Type Strains, Phase IV (KMG-IV): sequencing the most valuable type-strain genomes for metagenomic binning, comparative biology and taxonomic classification.</title>
        <authorList>
            <person name="Goeker M."/>
        </authorList>
    </citation>
    <scope>NUCLEOTIDE SEQUENCE [LARGE SCALE GENOMIC DNA]</scope>
    <source>
        <strain evidence="2 3">DSM 22336</strain>
    </source>
</reference>
<name>A0A841LXX0_9HYPH</name>
<dbReference type="Pfam" id="PF06835">
    <property type="entry name" value="LptC"/>
    <property type="match status" value="1"/>
</dbReference>